<evidence type="ECO:0000313" key="2">
    <source>
        <dbReference type="Proteomes" id="UP000315295"/>
    </source>
</evidence>
<evidence type="ECO:0000313" key="1">
    <source>
        <dbReference type="EMBL" id="TQD90820.1"/>
    </source>
</evidence>
<accession>A0A540LWD4</accession>
<organism evidence="1 2">
    <name type="scientific">Malus baccata</name>
    <name type="common">Siberian crab apple</name>
    <name type="synonym">Pyrus baccata</name>
    <dbReference type="NCBI Taxonomy" id="106549"/>
    <lineage>
        <taxon>Eukaryota</taxon>
        <taxon>Viridiplantae</taxon>
        <taxon>Streptophyta</taxon>
        <taxon>Embryophyta</taxon>
        <taxon>Tracheophyta</taxon>
        <taxon>Spermatophyta</taxon>
        <taxon>Magnoliopsida</taxon>
        <taxon>eudicotyledons</taxon>
        <taxon>Gunneridae</taxon>
        <taxon>Pentapetalae</taxon>
        <taxon>rosids</taxon>
        <taxon>fabids</taxon>
        <taxon>Rosales</taxon>
        <taxon>Rosaceae</taxon>
        <taxon>Amygdaloideae</taxon>
        <taxon>Maleae</taxon>
        <taxon>Malus</taxon>
    </lineage>
</organism>
<comment type="caution">
    <text evidence="1">The sequence shown here is derived from an EMBL/GenBank/DDBJ whole genome shotgun (WGS) entry which is preliminary data.</text>
</comment>
<dbReference type="AlphaFoldDB" id="A0A540LWD4"/>
<dbReference type="EMBL" id="VIEB01000442">
    <property type="protein sequence ID" value="TQD90820.1"/>
    <property type="molecule type" value="Genomic_DNA"/>
</dbReference>
<name>A0A540LWD4_MALBA</name>
<dbReference type="Proteomes" id="UP000315295">
    <property type="component" value="Unassembled WGS sequence"/>
</dbReference>
<gene>
    <name evidence="1" type="ORF">C1H46_023660</name>
</gene>
<protein>
    <submittedName>
        <fullName evidence="1">Uncharacterized protein</fullName>
    </submittedName>
</protein>
<reference evidence="1 2" key="1">
    <citation type="journal article" date="2019" name="G3 (Bethesda)">
        <title>Sequencing of a Wild Apple (Malus baccata) Genome Unravels the Differences Between Cultivated and Wild Apple Species Regarding Disease Resistance and Cold Tolerance.</title>
        <authorList>
            <person name="Chen X."/>
        </authorList>
    </citation>
    <scope>NUCLEOTIDE SEQUENCE [LARGE SCALE GENOMIC DNA]</scope>
    <source>
        <strain evidence="2">cv. Shandingzi</strain>
        <tissue evidence="1">Leaves</tissue>
    </source>
</reference>
<sequence>MPSSAATNFFHHPNLRIFPRRSYRLKYLKPISSFPRFRAKKLDFSGGFVPKKAVSGRRSRVMASNSMVELIKMLPSRNADGEDSGGEIQPEDYIDGPSELSPLIVDNGLESKLNRLPKPLLKHAISQMRQFESFHAFDNDGPFNVTLDPDFPVISNPRATAKEAISSGSIWFFTTSRCLEKLSTKYKLDFCKELDVTPSNRRD</sequence>
<keyword evidence="2" id="KW-1185">Reference proteome</keyword>
<dbReference type="STRING" id="106549.A0A540LWD4"/>
<proteinExistence type="predicted"/>